<proteinExistence type="predicted"/>
<evidence type="ECO:0000313" key="3">
    <source>
        <dbReference type="Proteomes" id="UP000749646"/>
    </source>
</evidence>
<dbReference type="InterPro" id="IPR032675">
    <property type="entry name" value="LRR_dom_sf"/>
</dbReference>
<dbReference type="SMART" id="SM00256">
    <property type="entry name" value="FBOX"/>
    <property type="match status" value="1"/>
</dbReference>
<comment type="caution">
    <text evidence="2">The sequence shown here is derived from an EMBL/GenBank/DDBJ whole genome shotgun (WGS) entry which is preliminary data.</text>
</comment>
<dbReference type="SUPFAM" id="SSF81383">
    <property type="entry name" value="F-box domain"/>
    <property type="match status" value="1"/>
</dbReference>
<dbReference type="InterPro" id="IPR036047">
    <property type="entry name" value="F-box-like_dom_sf"/>
</dbReference>
<dbReference type="AlphaFoldDB" id="A0A9P6IXU5"/>
<dbReference type="SUPFAM" id="SSF52047">
    <property type="entry name" value="RNI-like"/>
    <property type="match status" value="1"/>
</dbReference>
<dbReference type="CDD" id="cd09917">
    <property type="entry name" value="F-box_SF"/>
    <property type="match status" value="1"/>
</dbReference>
<name>A0A9P6IXU5_9FUNG</name>
<dbReference type="Pfam" id="PF12937">
    <property type="entry name" value="F-box-like"/>
    <property type="match status" value="1"/>
</dbReference>
<dbReference type="EMBL" id="JAAAHW010006997">
    <property type="protein sequence ID" value="KAF9952312.1"/>
    <property type="molecule type" value="Genomic_DNA"/>
</dbReference>
<protein>
    <recommendedName>
        <fullName evidence="1">F-box domain-containing protein</fullName>
    </recommendedName>
</protein>
<evidence type="ECO:0000313" key="2">
    <source>
        <dbReference type="EMBL" id="KAF9952312.1"/>
    </source>
</evidence>
<dbReference type="Proteomes" id="UP000749646">
    <property type="component" value="Unassembled WGS sequence"/>
</dbReference>
<keyword evidence="3" id="KW-1185">Reference proteome</keyword>
<sequence length="469" mass="53934">MPPIHPLELPEVLLHIAAYVPLRHLPSCALVSKTWNQVVTPLIWRDIKYQDLKQGSDAVQRHRHLIKTLDADTFFLEDCGSMVFPNLESMIVENEFDHSWLEQFVPEHPSASLHMVVWNSGCRDMQQLWDRLLGFNNLKSIDFKGMVFDGTEPSSIWQLWARLERLELHDSFLKGFGQSSTEFYQIKEMTLTNPRAEDHLMVLELVKRCPHLTTLIYTSWAFSEIHNFFHGFAGLLSEGTWPDFKAITVQIPLDLDSNNISAIIRGMKQIHVFRMLCVWTVEPHHLDLLRPHLDTITEMDLGEAATSDIIQEILCSSPMLKRFTANHINGTDVAEGQPWVCLGLEELDLGFIFKPSTVHHVQPSVFEQLSRLTRIEKTWNQVFTSLIWKDIKLQHGKPGSDAVQRHRHLIKTHFYENPEPQVVEGLVVQSLRISSLSTHLRSSTWRLDYPVTKIRQSYGGTHSAFGGMP</sequence>
<feature type="domain" description="F-box" evidence="1">
    <location>
        <begin position="9"/>
        <end position="47"/>
    </location>
</feature>
<gene>
    <name evidence="2" type="ORF">BGZ65_005351</name>
</gene>
<dbReference type="Gene3D" id="1.20.1280.50">
    <property type="match status" value="1"/>
</dbReference>
<reference evidence="2" key="1">
    <citation type="journal article" date="2020" name="Fungal Divers.">
        <title>Resolving the Mortierellaceae phylogeny through synthesis of multi-gene phylogenetics and phylogenomics.</title>
        <authorList>
            <person name="Vandepol N."/>
            <person name="Liber J."/>
            <person name="Desiro A."/>
            <person name="Na H."/>
            <person name="Kennedy M."/>
            <person name="Barry K."/>
            <person name="Grigoriev I.V."/>
            <person name="Miller A.N."/>
            <person name="O'Donnell K."/>
            <person name="Stajich J.E."/>
            <person name="Bonito G."/>
        </authorList>
    </citation>
    <scope>NUCLEOTIDE SEQUENCE</scope>
    <source>
        <strain evidence="2">MES-2147</strain>
    </source>
</reference>
<organism evidence="2 3">
    <name type="scientific">Modicella reniformis</name>
    <dbReference type="NCBI Taxonomy" id="1440133"/>
    <lineage>
        <taxon>Eukaryota</taxon>
        <taxon>Fungi</taxon>
        <taxon>Fungi incertae sedis</taxon>
        <taxon>Mucoromycota</taxon>
        <taxon>Mortierellomycotina</taxon>
        <taxon>Mortierellomycetes</taxon>
        <taxon>Mortierellales</taxon>
        <taxon>Mortierellaceae</taxon>
        <taxon>Modicella</taxon>
    </lineage>
</organism>
<evidence type="ECO:0000259" key="1">
    <source>
        <dbReference type="SMART" id="SM00256"/>
    </source>
</evidence>
<dbReference type="Gene3D" id="3.80.10.10">
    <property type="entry name" value="Ribonuclease Inhibitor"/>
    <property type="match status" value="1"/>
</dbReference>
<dbReference type="InterPro" id="IPR001810">
    <property type="entry name" value="F-box_dom"/>
</dbReference>
<accession>A0A9P6IXU5</accession>
<dbReference type="OrthoDB" id="2432222at2759"/>